<dbReference type="Proteomes" id="UP000295719">
    <property type="component" value="Unassembled WGS sequence"/>
</dbReference>
<reference evidence="1 2" key="1">
    <citation type="submission" date="2019-03" db="EMBL/GenBank/DDBJ databases">
        <title>Genomic Encyclopedia of Type Strains, Phase IV (KMG-IV): sequencing the most valuable type-strain genomes for metagenomic binning, comparative biology and taxonomic classification.</title>
        <authorList>
            <person name="Goeker M."/>
        </authorList>
    </citation>
    <scope>NUCLEOTIDE SEQUENCE [LARGE SCALE GENOMIC DNA]</scope>
    <source>
        <strain evidence="1 2">DSM 19580</strain>
    </source>
</reference>
<sequence length="304" mass="35080">MPLFVPDTSPPPTLYYASGQAHPLSSLTEETLAHMVADMSIHQSDKEHYITGWMGNSSVVIVNNYQDKRGSSSGFVLTRRDQYRLSVQSITFRIPKFILWLTFRRRPRTMMLITYNTLGKVLSPLVQYRNLLDKPLQQKLEQDWQQLNDYIGMACHQLEHGTPLWRQLADKLTTEDLDLWINSALFAGKRLHQDGDYQGFWSGNVFISRRLSAEPALQLLWRDQDNVLQCGYQYQLITDENSGQLRPSVRIRPDDQETRYLLNPFDAWHLQTAWALLNYAAGILAGISPPLVEMMDRPDSLSHL</sequence>
<dbReference type="EMBL" id="SMCR01000014">
    <property type="protein sequence ID" value="TCV91916.1"/>
    <property type="molecule type" value="Genomic_DNA"/>
</dbReference>
<gene>
    <name evidence="1" type="ORF">EDC52_11422</name>
</gene>
<organism evidence="1 2">
    <name type="scientific">Biostraticola tofi</name>
    <dbReference type="NCBI Taxonomy" id="466109"/>
    <lineage>
        <taxon>Bacteria</taxon>
        <taxon>Pseudomonadati</taxon>
        <taxon>Pseudomonadota</taxon>
        <taxon>Gammaproteobacteria</taxon>
        <taxon>Enterobacterales</taxon>
        <taxon>Bruguierivoracaceae</taxon>
        <taxon>Biostraticola</taxon>
    </lineage>
</organism>
<dbReference type="AlphaFoldDB" id="A0A4R3YI78"/>
<proteinExistence type="predicted"/>
<keyword evidence="2" id="KW-1185">Reference proteome</keyword>
<dbReference type="RefSeq" id="WP_230468100.1">
    <property type="nucleotide sequence ID" value="NZ_SMCR01000014.1"/>
</dbReference>
<comment type="caution">
    <text evidence="1">The sequence shown here is derived from an EMBL/GenBank/DDBJ whole genome shotgun (WGS) entry which is preliminary data.</text>
</comment>
<protein>
    <submittedName>
        <fullName evidence="1">Uncharacterized protein</fullName>
    </submittedName>
</protein>
<evidence type="ECO:0000313" key="1">
    <source>
        <dbReference type="EMBL" id="TCV91916.1"/>
    </source>
</evidence>
<evidence type="ECO:0000313" key="2">
    <source>
        <dbReference type="Proteomes" id="UP000295719"/>
    </source>
</evidence>
<accession>A0A4R3YI78</accession>
<name>A0A4R3YI78_9GAMM</name>